<feature type="region of interest" description="Disordered" evidence="1">
    <location>
        <begin position="832"/>
        <end position="855"/>
    </location>
</feature>
<dbReference type="AlphaFoldDB" id="A0A553HW89"/>
<gene>
    <name evidence="2" type="ORF">FHL15_006818</name>
</gene>
<feature type="compositionally biased region" description="Polar residues" evidence="1">
    <location>
        <begin position="759"/>
        <end position="768"/>
    </location>
</feature>
<dbReference type="OrthoDB" id="5401106at2759"/>
<proteinExistence type="predicted"/>
<organism evidence="2 3">
    <name type="scientific">Xylaria flabelliformis</name>
    <dbReference type="NCBI Taxonomy" id="2512241"/>
    <lineage>
        <taxon>Eukaryota</taxon>
        <taxon>Fungi</taxon>
        <taxon>Dikarya</taxon>
        <taxon>Ascomycota</taxon>
        <taxon>Pezizomycotina</taxon>
        <taxon>Sordariomycetes</taxon>
        <taxon>Xylariomycetidae</taxon>
        <taxon>Xylariales</taxon>
        <taxon>Xylariaceae</taxon>
        <taxon>Xylaria</taxon>
    </lineage>
</organism>
<name>A0A553HW89_9PEZI</name>
<sequence length="1010" mass="111608">MAETSEHHGSLVAFEGPQDIISTQLRLLPTSPKILILPSFQYFVKDNDTNAPFDARSQILRTHEACDARTEMARNFLRESTPDNKRLVFMNGGTASAQLSCISAISKHETNGDIIKAEAIFSELIQDGIAGLKRESKPEEEVRGNSPGDAMTDINERDNNVPDDPISRAMRAADALDLETAFLQDTNDLDPMIASRPRSTSVPILPAADDLQSSTPFYLLNPTNGPQSLPRPGSIGQGQLLYVEKWRAMTATEDQIPDPNNTPRSPNCNSEIRPFELLRPTSAVGPPRAAVESTPGSPALVGEARLVDIRSFIPSTHKRTKSVDRIYATAIRDQDIALCNFPQSASAKLENNAQEKENSPVEKPVLRSNFYREAPYSIIIKPNRSIVRNCLPSPLNLGIRGPKQPPLDDAQAFNPGRDYVHRGTITDPILDIPETGTENDFKLGTDELFQTVLPMVEDLIIHFKVEESEPRLEAMIQAFKLGRYPISMPPLLPESKENANQVDTPTTGGLSQERAEEGIQHSISIYSSDEYDPFAAHGDYLGSRATPYVSKQDIGGRPQEISVSTPPILSQVQSQGSNTPSDKIFHDFDLKECKTAVCIQNSLRSILNVHFPSENTGYHQFNFPLLPELNNLWRPVFREAPSEDSKATRKIDLILAIASTMQAFTSQPLANQTQDNPFSNPVLLATLIIPHLETYIAAHSGTRFFILDYPPEYLSTVMALQHLIGMDLFKVAGIIDAEAGDRRSSSAYRTRTLPKIAHSRTNSASKGTGPTLPSPKGPKPTFEAAKRIRPSQSSFSKANFVLTSTATESEIATLISTIWRILIEISPSYIPDNSSRPNSQQSQYTHNFSSPSPIGSKEQYPPLFRAAVMLGFARMPEDELRAQPHNYVSSGTYADLPAPTQRPVTPNKASKASITETYHSSSNRATSRTPRTTQIQRNKLRHLLGCDTAALDAASDAKIRDEELYCDFDDEGEHGQFAAEERKYMPLWSQENGLRKGNRSKALKWLGLAT</sequence>
<feature type="compositionally biased region" description="Polar residues" evidence="1">
    <location>
        <begin position="832"/>
        <end position="853"/>
    </location>
</feature>
<feature type="region of interest" description="Disordered" evidence="1">
    <location>
        <begin position="492"/>
        <end position="514"/>
    </location>
</feature>
<evidence type="ECO:0000313" key="3">
    <source>
        <dbReference type="Proteomes" id="UP000319160"/>
    </source>
</evidence>
<keyword evidence="3" id="KW-1185">Reference proteome</keyword>
<protein>
    <submittedName>
        <fullName evidence="2">Uncharacterized protein</fullName>
    </submittedName>
</protein>
<feature type="region of interest" description="Disordered" evidence="1">
    <location>
        <begin position="892"/>
        <end position="933"/>
    </location>
</feature>
<evidence type="ECO:0000256" key="1">
    <source>
        <dbReference type="SAM" id="MobiDB-lite"/>
    </source>
</evidence>
<feature type="region of interest" description="Disordered" evidence="1">
    <location>
        <begin position="132"/>
        <end position="164"/>
    </location>
</feature>
<dbReference type="EMBL" id="VFLP01000038">
    <property type="protein sequence ID" value="TRX92203.1"/>
    <property type="molecule type" value="Genomic_DNA"/>
</dbReference>
<feature type="compositionally biased region" description="Polar residues" evidence="1">
    <location>
        <begin position="902"/>
        <end position="933"/>
    </location>
</feature>
<accession>A0A553HW89</accession>
<feature type="compositionally biased region" description="Basic and acidic residues" evidence="1">
    <location>
        <begin position="132"/>
        <end position="143"/>
    </location>
</feature>
<comment type="caution">
    <text evidence="2">The sequence shown here is derived from an EMBL/GenBank/DDBJ whole genome shotgun (WGS) entry which is preliminary data.</text>
</comment>
<feature type="region of interest" description="Disordered" evidence="1">
    <location>
        <begin position="746"/>
        <end position="782"/>
    </location>
</feature>
<dbReference type="STRING" id="2512241.A0A553HW89"/>
<evidence type="ECO:0000313" key="2">
    <source>
        <dbReference type="EMBL" id="TRX92203.1"/>
    </source>
</evidence>
<reference evidence="3" key="1">
    <citation type="submission" date="2019-06" db="EMBL/GenBank/DDBJ databases">
        <title>Draft genome sequence of the griseofulvin-producing fungus Xylaria cubensis strain G536.</title>
        <authorList>
            <person name="Mead M.E."/>
            <person name="Raja H.A."/>
            <person name="Steenwyk J.L."/>
            <person name="Knowles S.L."/>
            <person name="Oberlies N.H."/>
            <person name="Rokas A."/>
        </authorList>
    </citation>
    <scope>NUCLEOTIDE SEQUENCE [LARGE SCALE GENOMIC DNA]</scope>
    <source>
        <strain evidence="3">G536</strain>
    </source>
</reference>
<feature type="compositionally biased region" description="Polar residues" evidence="1">
    <location>
        <begin position="498"/>
        <end position="510"/>
    </location>
</feature>
<dbReference type="Proteomes" id="UP000319160">
    <property type="component" value="Unassembled WGS sequence"/>
</dbReference>